<accession>F1TGL3</accession>
<name>F1TGL3_9FIRM</name>
<dbReference type="GO" id="GO:0004315">
    <property type="term" value="F:3-oxoacyl-[acyl-carrier-protein] synthase activity"/>
    <property type="evidence" value="ECO:0007669"/>
    <property type="project" value="InterPro"/>
</dbReference>
<dbReference type="InterPro" id="IPR009081">
    <property type="entry name" value="PP-bd_ACP"/>
</dbReference>
<dbReference type="GO" id="GO:0004312">
    <property type="term" value="F:fatty acid synthase activity"/>
    <property type="evidence" value="ECO:0007669"/>
    <property type="project" value="TreeGrafter"/>
</dbReference>
<dbReference type="InterPro" id="IPR050091">
    <property type="entry name" value="PKS_NRPS_Biosynth_Enz"/>
</dbReference>
<reference evidence="8" key="2">
    <citation type="submission" date="2011-01" db="EMBL/GenBank/DDBJ databases">
        <title>The Non-contiguous Finished genome of Clostridium papyrosolvens.</title>
        <authorList>
            <person name="Lucas S."/>
            <person name="Copeland A."/>
            <person name="Lapidus A."/>
            <person name="Cheng J.-F."/>
            <person name="Goodwin L."/>
            <person name="Pitluck S."/>
            <person name="Misra M."/>
            <person name="Chertkov O."/>
            <person name="Detter J.C."/>
            <person name="Han C."/>
            <person name="Tapia R."/>
            <person name="Land M."/>
            <person name="Hauser L."/>
            <person name="Kyrpides N."/>
            <person name="Ivanova N."/>
            <person name="Pagani I."/>
            <person name="Mouttaki H."/>
            <person name="He Z."/>
            <person name="Zhou J."/>
            <person name="Hemme C.L."/>
            <person name="Woyke T."/>
        </authorList>
    </citation>
    <scope>NUCLEOTIDE SEQUENCE [LARGE SCALE GENOMIC DNA]</scope>
    <source>
        <strain evidence="8">DSM 2782</strain>
    </source>
</reference>
<dbReference type="InterPro" id="IPR036291">
    <property type="entry name" value="NAD(P)-bd_dom_sf"/>
</dbReference>
<keyword evidence="9" id="KW-1185">Reference proteome</keyword>
<dbReference type="Pfam" id="PF00550">
    <property type="entry name" value="PP-binding"/>
    <property type="match status" value="3"/>
</dbReference>
<dbReference type="CDD" id="cd00833">
    <property type="entry name" value="PKS"/>
    <property type="match status" value="2"/>
</dbReference>
<evidence type="ECO:0000313" key="8">
    <source>
        <dbReference type="EMBL" id="EGD46344.1"/>
    </source>
</evidence>
<dbReference type="Pfam" id="PF00109">
    <property type="entry name" value="ketoacyl-synt"/>
    <property type="match status" value="2"/>
</dbReference>
<dbReference type="SMART" id="SM00822">
    <property type="entry name" value="PKS_KR"/>
    <property type="match status" value="1"/>
</dbReference>
<dbReference type="STRING" id="588581.Cpap_0283"/>
<evidence type="ECO:0000256" key="2">
    <source>
        <dbReference type="ARBA" id="ARBA00004789"/>
    </source>
</evidence>
<dbReference type="GO" id="GO:0005886">
    <property type="term" value="C:plasma membrane"/>
    <property type="evidence" value="ECO:0007669"/>
    <property type="project" value="TreeGrafter"/>
</dbReference>
<dbReference type="InterPro" id="IPR013968">
    <property type="entry name" value="PKS_KR"/>
</dbReference>
<feature type="domain" description="Carrier" evidence="6">
    <location>
        <begin position="429"/>
        <end position="503"/>
    </location>
</feature>
<dbReference type="InterPro" id="IPR014031">
    <property type="entry name" value="Ketoacyl_synth_C"/>
</dbReference>
<comment type="function">
    <text evidence="1">Involved in some intermediate steps for the synthesis of the antibiotic polyketide bacillaene which is involved in secondary metabolism.</text>
</comment>
<dbReference type="InterPro" id="IPR057326">
    <property type="entry name" value="KR_dom"/>
</dbReference>
<comment type="pathway">
    <text evidence="2">Antibiotic biosynthesis; bacillaene biosynthesis.</text>
</comment>
<dbReference type="Proteomes" id="UP000003860">
    <property type="component" value="Unassembled WGS sequence"/>
</dbReference>
<dbReference type="Pfam" id="PF22621">
    <property type="entry name" value="CurL-like_PKS_C"/>
    <property type="match status" value="1"/>
</dbReference>
<evidence type="ECO:0000256" key="1">
    <source>
        <dbReference type="ARBA" id="ARBA00003299"/>
    </source>
</evidence>
<evidence type="ECO:0000256" key="3">
    <source>
        <dbReference type="ARBA" id="ARBA00022450"/>
    </source>
</evidence>
<dbReference type="Pfam" id="PF16197">
    <property type="entry name" value="KAsynt_C_assoc"/>
    <property type="match status" value="1"/>
</dbReference>
<keyword evidence="4" id="KW-0597">Phosphoprotein</keyword>
<dbReference type="Gene3D" id="3.40.50.720">
    <property type="entry name" value="NAD(P)-binding Rossmann-like Domain"/>
    <property type="match status" value="1"/>
</dbReference>
<feature type="domain" description="Ketosynthase family 3 (KS3)" evidence="7">
    <location>
        <begin position="646"/>
        <end position="1070"/>
    </location>
</feature>
<dbReference type="PROSITE" id="PS52004">
    <property type="entry name" value="KS3_2"/>
    <property type="match status" value="2"/>
</dbReference>
<dbReference type="SUPFAM" id="SSF53901">
    <property type="entry name" value="Thiolase-like"/>
    <property type="match status" value="2"/>
</dbReference>
<dbReference type="Gene3D" id="3.30.70.3290">
    <property type="match status" value="2"/>
</dbReference>
<proteinExistence type="predicted"/>
<dbReference type="Gene3D" id="1.10.1200.10">
    <property type="entry name" value="ACP-like"/>
    <property type="match status" value="3"/>
</dbReference>
<dbReference type="OrthoDB" id="9765680at2"/>
<dbReference type="Gene3D" id="3.40.47.10">
    <property type="match status" value="2"/>
</dbReference>
<feature type="domain" description="Ketosynthase family 3 (KS3)" evidence="7">
    <location>
        <begin position="1587"/>
        <end position="2011"/>
    </location>
</feature>
<protein>
    <submittedName>
        <fullName evidence="8">Beta-ketoacyl synthase</fullName>
    </submittedName>
</protein>
<dbReference type="GO" id="GO:0031177">
    <property type="term" value="F:phosphopantetheine binding"/>
    <property type="evidence" value="ECO:0007669"/>
    <property type="project" value="InterPro"/>
</dbReference>
<dbReference type="InterPro" id="IPR020841">
    <property type="entry name" value="PKS_Beta-ketoAc_synthase_dom"/>
</dbReference>
<dbReference type="PROSITE" id="PS50075">
    <property type="entry name" value="CARRIER"/>
    <property type="match status" value="3"/>
</dbReference>
<sequence>MTTISNFTIENDTFEDFEKRLDTGLISIFNIVKAFKELKNTNTGFLNVITSNAFSISDEEEICCENASISGLVKSINMENTGLSCSLSDVDSSFSSEEELSHKVLKVICNKKAAVNNVIRNNDWYVPISESIDLLKNEVTDIKEGGVYVIIGGCGGIGLSLAEFIGKYKNVKIVLLNRTRYPEKQDWKRVLENTENAQLKSKIKRLVNIEISGAKLFLYTVDICNYEDMQTVMGSIEKEVGKINGIIHAAGGLRDKLIVNMSSEDFSSVLKPKVHGLWILDNLLKSRQLDFLILCSSIVSVIGNRGQANYAAANSYMDAFASKSYKNIKKVISINWSTWTEGMASEEVLKANENMGLISISKEMGVEAFKRILGSSYKNIAFVPTKEDKFDFDKVYLKVLGIDNISESVERTEKPILEECAINAVKSKDAIQQDIIEILSIKLGLDAVEFDSTTSFTDYGIDSINASEIVEAINVKFNMEIDPTIFFEYKNVDEISDYIIEGMHEGNVIENPKKDFSDNNYEIKVQDKIKIILSEVLSIDIEEIDGFAAFSDYGVDSIIVGNIVERIIEEFKVELEPTVFFEYKNINELSDYVAQITTEEKELHVRDDGELKEESKPIQIDNIVKEPKKQYKEEVSSSNIKTVYDDSDIAIIGYSCRLPGAANIEEFWSNLAAGVNKVEEIPYDRIDWQGYISGLKEEDSEKVSCRWGGFVKDVDKFDAAFFGISPNEAKVMDPQQRVMLELAWEALETSGYAQRSMNTDTGVFVGSSYNCYEDIISKSEDTDSPFLLLGNKAAVIANRISYSFGLQGPSEHVATLCSSSLIAVTSACDSIRSGMCSMALAGGIRLLIPPEHYMGFSQLSLLSSDGKCKAFDKNANGVVPGEGGGFVMLKSAKKALRDGDTIYGVIKGYAVNNNGKSNGLMAPNPKAQEQLLLKAYGDSGVNPSDLWYVETNGTGTLYGDSLEIKALTNVFNKYTDKKSFCAIGALKTNIGHLEPASGIAGILKALMSFKCGLLTPNLNFNEPNALAKLEDTPFFIADKVTGYDRKDITKTVAVSSFGMGGSNAHVILQQPVGKVQRTQNINVPARTSVVILLSARTKEALLSIVKNLKNYLAKNSNYITTDHNIEDISYTLGVGRKHFNKRIALVCKDVEQLKDKLEIISLRGLDTEIESNNIYSNCKEQAKQKGSCLFVFPNAKNLDYETTIKNITALFMEEEDFKQYYQKFINEAEPKDSETLLELLETKSGSAFTTLTNYQLGVAITAYQYALAVLFMKWGIKPKMAIGAGRGAVLADIIKAGNQIYNHKYVFEKVIRDTNNNSIAETPMLEEKYDIAIDFGVVEPLYRDNRNQYCETRITAGSRQVSGTKFIHDIVAKLYSSGCEINWSDYFKSKGQIIPLPTYPFEDKRYWVTLKALKDNTNKVQRAGQVQANTSRAEKVVEAVASIEQHIVSEKPHKISEEEIKDKIIDIFLDEINKSMGYEKEEIDINETLDCIGFDSIISGKVIARYENSLNMELDPTELFEYNTINKYAEFLLETYGEQLANGLADEKEAADDVTISEARSSEIIEAKKTDEIIKEEKIYKKTQDGCYDIAVIGLAGRFPGTEEAEEFFGNLCEGYTSIKEIPKERWNIEEYYSVDPEELGKTDCRYGSFIDGIDKFDPAFFGISVNKASMIDPQQRLMLEVAWRAVEDAGYSNGRLAKTKTGVYIGICNNEYAHLKSKDYKNLSPHLASGNTFSIVANRISYVLDVTGPSLAVDTACSSSMVALHNACRDILQGECEMGLVGGVNLTLAPDNNIIFSKARLLSTDGKVRPFDDYANGYIRGEGVGAVLLKPLSKAIEAGDNIHAVIKSTSVMHAGQTNGLNTPSPVAQKKTILEAYKKSGIDADTISYIEAHGTGTKLGDYTEFKALADAFKQATDKKQFCAIATTKGNIGHCESAAGIMALIKVIMALKKRKLPPMLNFNKANRKINLAGSSFYINDKLSDWKPNGYTRRAGINCFGFGGTNAHVVVEEYIQTPLYDVNECNNNGYLLVLSSQNENTMTEIYKKIINSINRQENRYYFSNLCYTLSYGRAHHKYRVAVESDSIEGIKEKLQELVEKGPMKDRIFYGHKEKTFPERILVLNEAIHKQEDVLNFYNSFSLYRDCFDSVLKELPDKYIQYIKDFIKSGELKASSNNDFNLVLTIIHNFCIFNFLFSLGISFKGIYSLGTVGVFSSLIISKIVKFNGLEKLITDEITTINLNDNQTDCKFMGSNGENLIALDDISMTELSIKDLTEKCNKEALTAHINGQSKFELTQIDKISTVSLFRAAIANFYVKGTAVNWKNYYLGQQLKIVSAPGYIFNRKKYWHT</sequence>
<dbReference type="GO" id="GO:0005737">
    <property type="term" value="C:cytoplasm"/>
    <property type="evidence" value="ECO:0007669"/>
    <property type="project" value="TreeGrafter"/>
</dbReference>
<organism evidence="8 9">
    <name type="scientific">Ruminiclostridium papyrosolvens DSM 2782</name>
    <dbReference type="NCBI Taxonomy" id="588581"/>
    <lineage>
        <taxon>Bacteria</taxon>
        <taxon>Bacillati</taxon>
        <taxon>Bacillota</taxon>
        <taxon>Clostridia</taxon>
        <taxon>Eubacteriales</taxon>
        <taxon>Oscillospiraceae</taxon>
        <taxon>Ruminiclostridium</taxon>
    </lineage>
</organism>
<keyword evidence="5" id="KW-0808">Transferase</keyword>
<dbReference type="PANTHER" id="PTHR43775:SF37">
    <property type="entry name" value="SI:DKEY-61P9.11"/>
    <property type="match status" value="1"/>
</dbReference>
<feature type="domain" description="Carrier" evidence="6">
    <location>
        <begin position="1455"/>
        <end position="1536"/>
    </location>
</feature>
<dbReference type="InterPro" id="IPR016039">
    <property type="entry name" value="Thiolase-like"/>
</dbReference>
<dbReference type="PANTHER" id="PTHR43775">
    <property type="entry name" value="FATTY ACID SYNTHASE"/>
    <property type="match status" value="1"/>
</dbReference>
<evidence type="ECO:0000256" key="4">
    <source>
        <dbReference type="ARBA" id="ARBA00022553"/>
    </source>
</evidence>
<dbReference type="FunFam" id="3.40.47.10:FF:000019">
    <property type="entry name" value="Polyketide synthase type I"/>
    <property type="match status" value="1"/>
</dbReference>
<dbReference type="Pfam" id="PF08659">
    <property type="entry name" value="KR"/>
    <property type="match status" value="1"/>
</dbReference>
<keyword evidence="3" id="KW-0596">Phosphopantetheine</keyword>
<dbReference type="InterPro" id="IPR032821">
    <property type="entry name" value="PKS_assoc"/>
</dbReference>
<reference evidence="8" key="1">
    <citation type="submission" date="2009-07" db="EMBL/GenBank/DDBJ databases">
        <authorList>
            <consortium name="US DOE Joint Genome Institute (JGI-PGF)"/>
            <person name="Lucas S."/>
            <person name="Copeland A."/>
            <person name="Lapidus A."/>
            <person name="Glavina del Rio T."/>
            <person name="Tice H."/>
            <person name="Bruce D."/>
            <person name="Goodwin L."/>
            <person name="Pitluck S."/>
            <person name="Larimer F."/>
            <person name="Land M.L."/>
            <person name="Mouttaki H."/>
            <person name="He Z."/>
            <person name="Zhou J."/>
            <person name="Hemme C.L."/>
        </authorList>
    </citation>
    <scope>NUCLEOTIDE SEQUENCE [LARGE SCALE GENOMIC DNA]</scope>
    <source>
        <strain evidence="8">DSM 2782</strain>
    </source>
</reference>
<dbReference type="SUPFAM" id="SSF51735">
    <property type="entry name" value="NAD(P)-binding Rossmann-fold domains"/>
    <property type="match status" value="1"/>
</dbReference>
<evidence type="ECO:0000313" key="9">
    <source>
        <dbReference type="Proteomes" id="UP000003860"/>
    </source>
</evidence>
<dbReference type="InterPro" id="IPR018201">
    <property type="entry name" value="Ketoacyl_synth_AS"/>
</dbReference>
<evidence type="ECO:0000259" key="7">
    <source>
        <dbReference type="PROSITE" id="PS52004"/>
    </source>
</evidence>
<comment type="caution">
    <text evidence="8">The sequence shown here is derived from an EMBL/GenBank/DDBJ whole genome shotgun (WGS) entry which is preliminary data.</text>
</comment>
<dbReference type="Pfam" id="PF02801">
    <property type="entry name" value="Ketoacyl-synt_C"/>
    <property type="match status" value="2"/>
</dbReference>
<dbReference type="Gene3D" id="1.10.1240.100">
    <property type="match status" value="2"/>
</dbReference>
<dbReference type="GO" id="GO:0006633">
    <property type="term" value="P:fatty acid biosynthetic process"/>
    <property type="evidence" value="ECO:0007669"/>
    <property type="project" value="InterPro"/>
</dbReference>
<feature type="domain" description="Carrier" evidence="6">
    <location>
        <begin position="523"/>
        <end position="597"/>
    </location>
</feature>
<dbReference type="SMART" id="SM00823">
    <property type="entry name" value="PKS_PP"/>
    <property type="match status" value="3"/>
</dbReference>
<dbReference type="CDD" id="cd08953">
    <property type="entry name" value="KR_2_SDR_x"/>
    <property type="match status" value="1"/>
</dbReference>
<dbReference type="InterPro" id="IPR020806">
    <property type="entry name" value="PKS_PP-bd"/>
</dbReference>
<dbReference type="eggNOG" id="COG3321">
    <property type="taxonomic scope" value="Bacteria"/>
</dbReference>
<dbReference type="GO" id="GO:0071770">
    <property type="term" value="P:DIM/DIP cell wall layer assembly"/>
    <property type="evidence" value="ECO:0007669"/>
    <property type="project" value="TreeGrafter"/>
</dbReference>
<gene>
    <name evidence="8" type="ORF">Cpap_0283</name>
</gene>
<evidence type="ECO:0000259" key="6">
    <source>
        <dbReference type="PROSITE" id="PS50075"/>
    </source>
</evidence>
<evidence type="ECO:0000256" key="5">
    <source>
        <dbReference type="ARBA" id="ARBA00022679"/>
    </source>
</evidence>
<dbReference type="SMART" id="SM00825">
    <property type="entry name" value="PKS_KS"/>
    <property type="match status" value="2"/>
</dbReference>
<dbReference type="PROSITE" id="PS00606">
    <property type="entry name" value="KS3_1"/>
    <property type="match status" value="1"/>
</dbReference>
<dbReference type="RefSeq" id="WP_004621337.1">
    <property type="nucleotide sequence ID" value="NZ_ACXX02000014.1"/>
</dbReference>
<dbReference type="SMART" id="SM01294">
    <property type="entry name" value="PKS_PP_betabranch"/>
    <property type="match status" value="2"/>
</dbReference>
<dbReference type="InterPro" id="IPR036736">
    <property type="entry name" value="ACP-like_sf"/>
</dbReference>
<dbReference type="InterPro" id="IPR014030">
    <property type="entry name" value="Ketoacyl_synth_N"/>
</dbReference>
<dbReference type="SUPFAM" id="SSF47336">
    <property type="entry name" value="ACP-like"/>
    <property type="match status" value="3"/>
</dbReference>
<dbReference type="EMBL" id="ACXX02000014">
    <property type="protein sequence ID" value="EGD46344.1"/>
    <property type="molecule type" value="Genomic_DNA"/>
</dbReference>